<evidence type="ECO:0000256" key="1">
    <source>
        <dbReference type="SAM" id="MobiDB-lite"/>
    </source>
</evidence>
<evidence type="ECO:0000313" key="5">
    <source>
        <dbReference type="Proteomes" id="UP000658690"/>
    </source>
</evidence>
<dbReference type="EMBL" id="WHOC01000171">
    <property type="protein sequence ID" value="NOU90560.1"/>
    <property type="molecule type" value="Genomic_DNA"/>
</dbReference>
<feature type="region of interest" description="Disordered" evidence="1">
    <location>
        <begin position="168"/>
        <end position="192"/>
    </location>
</feature>
<keyword evidence="5" id="KW-1185">Reference proteome</keyword>
<feature type="signal peptide" evidence="2">
    <location>
        <begin position="1"/>
        <end position="25"/>
    </location>
</feature>
<dbReference type="InterPro" id="IPR002102">
    <property type="entry name" value="Cohesin_dom"/>
</dbReference>
<accession>A0ABX1ZF77</accession>
<comment type="caution">
    <text evidence="4">The sequence shown here is derived from an EMBL/GenBank/DDBJ whole genome shotgun (WGS) entry which is preliminary data.</text>
</comment>
<evidence type="ECO:0000313" key="4">
    <source>
        <dbReference type="EMBL" id="NOU90560.1"/>
    </source>
</evidence>
<dbReference type="InterPro" id="IPR001119">
    <property type="entry name" value="SLH_dom"/>
</dbReference>
<organism evidence="4 5">
    <name type="scientific">Paenibacillus germinis</name>
    <dbReference type="NCBI Taxonomy" id="2654979"/>
    <lineage>
        <taxon>Bacteria</taxon>
        <taxon>Bacillati</taxon>
        <taxon>Bacillota</taxon>
        <taxon>Bacilli</taxon>
        <taxon>Bacillales</taxon>
        <taxon>Paenibacillaceae</taxon>
        <taxon>Paenibacillus</taxon>
    </lineage>
</organism>
<dbReference type="SUPFAM" id="SSF49384">
    <property type="entry name" value="Carbohydrate-binding domain"/>
    <property type="match status" value="1"/>
</dbReference>
<feature type="domain" description="SLH" evidence="3">
    <location>
        <begin position="453"/>
        <end position="512"/>
    </location>
</feature>
<evidence type="ECO:0000259" key="3">
    <source>
        <dbReference type="PROSITE" id="PS51272"/>
    </source>
</evidence>
<feature type="chain" id="PRO_5045775397" description="SLH domain-containing protein" evidence="2">
    <location>
        <begin position="26"/>
        <end position="634"/>
    </location>
</feature>
<feature type="domain" description="SLH" evidence="3">
    <location>
        <begin position="576"/>
        <end position="634"/>
    </location>
</feature>
<dbReference type="InterPro" id="IPR008965">
    <property type="entry name" value="CBM2/CBM3_carb-bd_dom_sf"/>
</dbReference>
<dbReference type="PROSITE" id="PS51272">
    <property type="entry name" value="SLH"/>
    <property type="match status" value="3"/>
</dbReference>
<feature type="compositionally biased region" description="Polar residues" evidence="1">
    <location>
        <begin position="183"/>
        <end position="192"/>
    </location>
</feature>
<reference evidence="4 5" key="1">
    <citation type="submission" date="2019-10" db="EMBL/GenBank/DDBJ databases">
        <title>Description of Paenibacillus choica sp. nov.</title>
        <authorList>
            <person name="Carlier A."/>
            <person name="Qi S."/>
        </authorList>
    </citation>
    <scope>NUCLEOTIDE SEQUENCE [LARGE SCALE GENOMIC DNA]</scope>
    <source>
        <strain evidence="4 5">LMG 31460</strain>
    </source>
</reference>
<sequence length="634" mass="69890">MLSAMCCIILSVLLVPVTYANSATATLSSSVTTLKVGESMTVQVSLQDVADVYGIQFELAFDSNMLKLISKKVSAGYSDFRDKDTSDSDAPMPTLYPMTRVNMGDKGFKRHLHLAEFTLEAQEEGSTTIGLSQLKAVSTETFVNDSGRNDLRVIPMESGAPIQITLVSNGNPSGGSGNPVGEQGSSALKPESSSLEALKEILNQLDALKAAKQLTSWIEALETQLTSSQMEEIKQMVTHSMNRFLDIPVHTTVKNQQTLLTIDTDTLKSSIQSVLLLQSAASKKDLHIEVQTFIQMTLKDSDQHPFLLTAEALQVLADAKLDVKLKSSGAVLLFPLKTLHKDKSSDILTTIIRKDAEDKTQNSATYRPAVVYELKVERIGTDGKEVISTFEEKVVLTIAYETKGLNKEKLGMYYLNEEKGEWEFLRDGRHDSLQNTFTMDVLHFSQYAVIEFSKDYADLSDTYAEAAHAIDVLSARHVVQGMGDIHYVPSKSMTRAEFTTMLAKVFRWKEAAHTNVFTDVPKGGWYTGYVEAALKAGVVQGDGEKFAPDEQITREQMLTMLMRAYAKVEALPEASSETFADDLQISDWAKSSIYQAKTLGFISGVGNNLVAPVQDTTRADMAVLMFNLLKRLEP</sequence>
<dbReference type="Proteomes" id="UP000658690">
    <property type="component" value="Unassembled WGS sequence"/>
</dbReference>
<keyword evidence="2" id="KW-0732">Signal</keyword>
<dbReference type="Pfam" id="PF00963">
    <property type="entry name" value="Cohesin"/>
    <property type="match status" value="1"/>
</dbReference>
<name>A0ABX1ZF77_9BACL</name>
<dbReference type="Pfam" id="PF00395">
    <property type="entry name" value="SLH"/>
    <property type="match status" value="3"/>
</dbReference>
<protein>
    <recommendedName>
        <fullName evidence="3">SLH domain-containing protein</fullName>
    </recommendedName>
</protein>
<evidence type="ECO:0000256" key="2">
    <source>
        <dbReference type="SAM" id="SignalP"/>
    </source>
</evidence>
<feature type="domain" description="SLH" evidence="3">
    <location>
        <begin position="513"/>
        <end position="575"/>
    </location>
</feature>
<dbReference type="Gene3D" id="2.60.40.680">
    <property type="match status" value="1"/>
</dbReference>
<gene>
    <name evidence="4" type="ORF">GC102_33210</name>
</gene>
<dbReference type="CDD" id="cd08547">
    <property type="entry name" value="Type_II_cohesin"/>
    <property type="match status" value="1"/>
</dbReference>
<proteinExistence type="predicted"/>